<comment type="similarity">
    <text evidence="1">Belongs to the RelB/DinJ antitoxin family.</text>
</comment>
<dbReference type="GO" id="GO:0006351">
    <property type="term" value="P:DNA-templated transcription"/>
    <property type="evidence" value="ECO:0007669"/>
    <property type="project" value="TreeGrafter"/>
</dbReference>
<name>A0A4P8IP59_9FIRM</name>
<dbReference type="PANTHER" id="PTHR38781:SF1">
    <property type="entry name" value="ANTITOXIN DINJ-RELATED"/>
    <property type="match status" value="1"/>
</dbReference>
<evidence type="ECO:0000313" key="4">
    <source>
        <dbReference type="Proteomes" id="UP000298653"/>
    </source>
</evidence>
<dbReference type="OrthoDB" id="9804867at2"/>
<sequence>MAGNTSNVSFSIDSELKEQADLLFTNLGIDMTAAFHIFLRQSVREGGIPFEVTMYPKGRETAAAMCEAEEIAKDPSVEGFLSMEALMADLDR</sequence>
<dbReference type="InterPro" id="IPR007337">
    <property type="entry name" value="RelB/DinJ"/>
</dbReference>
<dbReference type="Proteomes" id="UP000298653">
    <property type="component" value="Chromosome"/>
</dbReference>
<dbReference type="AlphaFoldDB" id="A0A4P8IP59"/>
<proteinExistence type="inferred from homology"/>
<dbReference type="Pfam" id="PF04221">
    <property type="entry name" value="RelB"/>
    <property type="match status" value="1"/>
</dbReference>
<evidence type="ECO:0000313" key="3">
    <source>
        <dbReference type="EMBL" id="QCP36989.1"/>
    </source>
</evidence>
<gene>
    <name evidence="3" type="ORF">AR1Y2_3535</name>
</gene>
<accession>A0A4P8IP59</accession>
<dbReference type="RefSeq" id="WP_137330135.1">
    <property type="nucleotide sequence ID" value="NZ_CP040058.1"/>
</dbReference>
<keyword evidence="4" id="KW-1185">Reference proteome</keyword>
<protein>
    <submittedName>
        <fullName evidence="3">DNA-damage-inducible protein J</fullName>
    </submittedName>
</protein>
<organism evidence="3 4">
    <name type="scientific">Anaerostipes rhamnosivorans</name>
    <dbReference type="NCBI Taxonomy" id="1229621"/>
    <lineage>
        <taxon>Bacteria</taxon>
        <taxon>Bacillati</taxon>
        <taxon>Bacillota</taxon>
        <taxon>Clostridia</taxon>
        <taxon>Lachnospirales</taxon>
        <taxon>Lachnospiraceae</taxon>
        <taxon>Anaerostipes</taxon>
    </lineage>
</organism>
<dbReference type="EMBL" id="CP040058">
    <property type="protein sequence ID" value="QCP36989.1"/>
    <property type="molecule type" value="Genomic_DNA"/>
</dbReference>
<keyword evidence="2" id="KW-1277">Toxin-antitoxin system</keyword>
<dbReference type="Gene3D" id="1.10.1220.10">
    <property type="entry name" value="Met repressor-like"/>
    <property type="match status" value="1"/>
</dbReference>
<reference evidence="3 4" key="1">
    <citation type="submission" date="2019-05" db="EMBL/GenBank/DDBJ databases">
        <title>Complete genome sequencing of Anaerostipes rhamnosivorans.</title>
        <authorList>
            <person name="Bui T.P.N."/>
            <person name="de Vos W.M."/>
        </authorList>
    </citation>
    <scope>NUCLEOTIDE SEQUENCE [LARGE SCALE GENOMIC DNA]</scope>
    <source>
        <strain evidence="3 4">1y2</strain>
    </source>
</reference>
<dbReference type="NCBIfam" id="TIGR02384">
    <property type="entry name" value="RelB_DinJ"/>
    <property type="match status" value="1"/>
</dbReference>
<dbReference type="PANTHER" id="PTHR38781">
    <property type="entry name" value="ANTITOXIN DINJ-RELATED"/>
    <property type="match status" value="1"/>
</dbReference>
<dbReference type="KEGG" id="arf:AR1Y2_3535"/>
<evidence type="ECO:0000256" key="2">
    <source>
        <dbReference type="ARBA" id="ARBA00022649"/>
    </source>
</evidence>
<dbReference type="GO" id="GO:0006355">
    <property type="term" value="P:regulation of DNA-templated transcription"/>
    <property type="evidence" value="ECO:0007669"/>
    <property type="project" value="InterPro"/>
</dbReference>
<evidence type="ECO:0000256" key="1">
    <source>
        <dbReference type="ARBA" id="ARBA00010562"/>
    </source>
</evidence>
<dbReference type="InterPro" id="IPR013321">
    <property type="entry name" value="Arc_rbn_hlx_hlx"/>
</dbReference>